<evidence type="ECO:0000256" key="2">
    <source>
        <dbReference type="ARBA" id="ARBA00022448"/>
    </source>
</evidence>
<feature type="transmembrane region" description="Helical" evidence="9">
    <location>
        <begin position="34"/>
        <end position="62"/>
    </location>
</feature>
<dbReference type="Proteomes" id="UP000770015">
    <property type="component" value="Unassembled WGS sequence"/>
</dbReference>
<dbReference type="PROSITE" id="PS00211">
    <property type="entry name" value="ABC_TRANSPORTER_1"/>
    <property type="match status" value="1"/>
</dbReference>
<evidence type="ECO:0000256" key="1">
    <source>
        <dbReference type="ARBA" id="ARBA00004141"/>
    </source>
</evidence>
<dbReference type="Pfam" id="PF00664">
    <property type="entry name" value="ABC_membrane"/>
    <property type="match status" value="2"/>
</dbReference>
<evidence type="ECO:0000256" key="8">
    <source>
        <dbReference type="SAM" id="MobiDB-lite"/>
    </source>
</evidence>
<dbReference type="PANTHER" id="PTHR43394:SF15">
    <property type="entry name" value="ALPHA-FACTOR-TRANSPORTING ATPASE"/>
    <property type="match status" value="1"/>
</dbReference>
<evidence type="ECO:0000313" key="12">
    <source>
        <dbReference type="EMBL" id="KAH6667096.1"/>
    </source>
</evidence>
<feature type="domain" description="ABC transmembrane type-1" evidence="11">
    <location>
        <begin position="815"/>
        <end position="1102"/>
    </location>
</feature>
<keyword evidence="4" id="KW-0547">Nucleotide-binding</keyword>
<keyword evidence="7 9" id="KW-0472">Membrane</keyword>
<dbReference type="InterPro" id="IPR027417">
    <property type="entry name" value="P-loop_NTPase"/>
</dbReference>
<dbReference type="GO" id="GO:0015421">
    <property type="term" value="F:ABC-type oligopeptide transporter activity"/>
    <property type="evidence" value="ECO:0007669"/>
    <property type="project" value="TreeGrafter"/>
</dbReference>
<dbReference type="FunFam" id="3.40.50.300:FF:001471">
    <property type="entry name" value="P-loop containing nucleoside triphosphate hydrolase protein"/>
    <property type="match status" value="1"/>
</dbReference>
<dbReference type="PANTHER" id="PTHR43394">
    <property type="entry name" value="ATP-DEPENDENT PERMEASE MDL1, MITOCHONDRIAL"/>
    <property type="match status" value="1"/>
</dbReference>
<dbReference type="Gene3D" id="3.40.50.300">
    <property type="entry name" value="P-loop containing nucleotide triphosphate hydrolases"/>
    <property type="match status" value="2"/>
</dbReference>
<dbReference type="InterPro" id="IPR011527">
    <property type="entry name" value="ABC1_TM_dom"/>
</dbReference>
<feature type="transmembrane region" description="Helical" evidence="9">
    <location>
        <begin position="82"/>
        <end position="107"/>
    </location>
</feature>
<sequence length="1404" mass="153797">MSSEQTDGAGHPKGLRASWKHLFAFTRTRHWSTLVPAIVASCAVAGFKTSLALCMGLFFQIAADFAIGDLSGPDTLKQGTDLCVVLCGLGAGHWLANTIFLSTWVLFGELQARSVREQMFETLLDKKMAWYDAQADGMSSLLVRIETQTRELQLATSQVFGFLVSDIAVSLACIILSFIMSWRLTLALLATLPVSFFILAWISRPLEPAIREQKCHLTTASKYTNSSFTGIDLVKVYNGFDQEVWQYTRAIRAAMAQYLIQARCNAAQMGYAKFWIVSLFVVGFWYGIVLVDQGASAFQILTTFYATLTALQGIENLMPQWLVLAKGMSAGQALQDTIRSGNSRFSSTGPKGPNKPAECAGDIEVIDVSFAYPTSPDNLVLQKSSFFFPAGETCFVVGRSGSGKSTLGNLLVKFYKPLTGDILIDNQPLQTLDDEWVRNNITLIQQSNVLFNDTFFNNVALGSEDPEKATAEEVRQACDSAMLHTTLAALPKGLDTLVGTGGYSLSGGQKQRLTLARARLRDPPVLILDEVTSGLDHVSKTLVMEALRTWRKGKTTIIITHDLSQIQDEDYVFVMDRSRLVQEGFRNALTKQTSGFFSTLLAASDDSEASDVDETLSPIPVDDDMLTSPVLGQPPRSSRFSDLFTKGFAQASADAKQELQRRHYSSVLGDGTFRASLIRTQDLWGESSTAASENRPGHKRWSSWGAGEPNKKQEQSSARSERRASTRDSIDIVRVAGQNIQATRTKRSMQTLSSPTRSEGGNFDTFEKSCHIEATTATTEPDDKETKDDLEHASIMAIMRSVWSHLSPMDRLRLVGGMALCVVVAVAGPVFSYVFAGLLAAFWADTDKRESAGQKWAIILLVVSVVDGLATGFGRYLMEHAGQAWVNALRLEALKRILQQPRTWFDKPENSAGRVNECLDRNAEEMRNLVGRFTPVLVIVGVMVSTAIVWSLVISWKLTLVALSGVPVVVAAVQAFSWTSSRWETRCNRGAADTSAVLTETFTSIRVVKSLTLERHMGARHDASVASTFSLGVRRAVYTSPIFGVYQSVNFFLLALIFYFAMLLMARTYEMSPEQLQQVSNLLVFSLGQAASLLGTVPQMTTSRATAARMLAYAGLPDHSVDDSPEAGGSHKVTSPLPVRANHLEFSYPSRPDNHVLRNLNLEIEPNTCTAIVGSSGCGKSTFISLLLALYSPPTPPMLWSDKPPQLTFAGIPFWEVDRQHLRSLMAFVPQTAFLFPATIAENISYGLGDMSPLRDRANVERAARAAGLHDYIISLPSGYDTAIGEGGQALSGGQAQRVCIARALARRPKLLVLDEPTSALDAETAETVRHTIRRLVADPAHAGMATVIVTHSKEMMQLAKDIVVLDSGRVVEQGRYEELLAKGGYFNRLLGGGSWQTREGLKM</sequence>
<evidence type="ECO:0000256" key="7">
    <source>
        <dbReference type="ARBA" id="ARBA00023136"/>
    </source>
</evidence>
<dbReference type="OrthoDB" id="6500128at2759"/>
<keyword evidence="13" id="KW-1185">Reference proteome</keyword>
<evidence type="ECO:0000256" key="3">
    <source>
        <dbReference type="ARBA" id="ARBA00022692"/>
    </source>
</evidence>
<evidence type="ECO:0000256" key="5">
    <source>
        <dbReference type="ARBA" id="ARBA00022840"/>
    </source>
</evidence>
<feature type="domain" description="ABC transporter" evidence="10">
    <location>
        <begin position="1139"/>
        <end position="1393"/>
    </location>
</feature>
<dbReference type="GO" id="GO:0005743">
    <property type="term" value="C:mitochondrial inner membrane"/>
    <property type="evidence" value="ECO:0007669"/>
    <property type="project" value="TreeGrafter"/>
</dbReference>
<feature type="compositionally biased region" description="Basic and acidic residues" evidence="8">
    <location>
        <begin position="709"/>
        <end position="731"/>
    </location>
</feature>
<feature type="transmembrane region" description="Helical" evidence="9">
    <location>
        <begin position="159"/>
        <end position="180"/>
    </location>
</feature>
<dbReference type="CDD" id="cd18577">
    <property type="entry name" value="ABC_6TM_Pgp_ABCB1_D1_like"/>
    <property type="match status" value="1"/>
</dbReference>
<feature type="transmembrane region" description="Helical" evidence="9">
    <location>
        <begin position="856"/>
        <end position="877"/>
    </location>
</feature>
<dbReference type="InterPro" id="IPR017871">
    <property type="entry name" value="ABC_transporter-like_CS"/>
</dbReference>
<keyword evidence="6 9" id="KW-1133">Transmembrane helix</keyword>
<proteinExistence type="predicted"/>
<comment type="subcellular location">
    <subcellularLocation>
        <location evidence="1">Membrane</location>
        <topology evidence="1">Multi-pass membrane protein</topology>
    </subcellularLocation>
</comment>
<feature type="transmembrane region" description="Helical" evidence="9">
    <location>
        <begin position="186"/>
        <end position="203"/>
    </location>
</feature>
<dbReference type="CDD" id="cd18578">
    <property type="entry name" value="ABC_6TM_Pgp_ABCB1_D2_like"/>
    <property type="match status" value="1"/>
</dbReference>
<dbReference type="InterPro" id="IPR039421">
    <property type="entry name" value="Type_1_exporter"/>
</dbReference>
<feature type="region of interest" description="Disordered" evidence="8">
    <location>
        <begin position="685"/>
        <end position="764"/>
    </location>
</feature>
<feature type="compositionally biased region" description="Polar residues" evidence="8">
    <location>
        <begin position="738"/>
        <end position="759"/>
    </location>
</feature>
<evidence type="ECO:0000259" key="11">
    <source>
        <dbReference type="PROSITE" id="PS50929"/>
    </source>
</evidence>
<dbReference type="Pfam" id="PF00005">
    <property type="entry name" value="ABC_tran"/>
    <property type="match status" value="2"/>
</dbReference>
<evidence type="ECO:0000256" key="6">
    <source>
        <dbReference type="ARBA" id="ARBA00022989"/>
    </source>
</evidence>
<feature type="transmembrane region" description="Helical" evidence="9">
    <location>
        <begin position="814"/>
        <end position="844"/>
    </location>
</feature>
<evidence type="ECO:0000256" key="9">
    <source>
        <dbReference type="SAM" id="Phobius"/>
    </source>
</evidence>
<evidence type="ECO:0000313" key="13">
    <source>
        <dbReference type="Proteomes" id="UP000770015"/>
    </source>
</evidence>
<feature type="transmembrane region" description="Helical" evidence="9">
    <location>
        <begin position="936"/>
        <end position="954"/>
    </location>
</feature>
<evidence type="ECO:0000256" key="4">
    <source>
        <dbReference type="ARBA" id="ARBA00022741"/>
    </source>
</evidence>
<evidence type="ECO:0000259" key="10">
    <source>
        <dbReference type="PROSITE" id="PS50893"/>
    </source>
</evidence>
<dbReference type="PROSITE" id="PS50893">
    <property type="entry name" value="ABC_TRANSPORTER_2"/>
    <property type="match status" value="2"/>
</dbReference>
<dbReference type="SMART" id="SM00382">
    <property type="entry name" value="AAA"/>
    <property type="match status" value="2"/>
</dbReference>
<gene>
    <name evidence="12" type="ORF">F5X68DRAFT_176886</name>
</gene>
<feature type="transmembrane region" description="Helical" evidence="9">
    <location>
        <begin position="271"/>
        <end position="291"/>
    </location>
</feature>
<dbReference type="Gene3D" id="1.20.1560.10">
    <property type="entry name" value="ABC transporter type 1, transmembrane domain"/>
    <property type="match status" value="2"/>
</dbReference>
<organism evidence="12 13">
    <name type="scientific">Plectosphaerella plurivora</name>
    <dbReference type="NCBI Taxonomy" id="936078"/>
    <lineage>
        <taxon>Eukaryota</taxon>
        <taxon>Fungi</taxon>
        <taxon>Dikarya</taxon>
        <taxon>Ascomycota</taxon>
        <taxon>Pezizomycotina</taxon>
        <taxon>Sordariomycetes</taxon>
        <taxon>Hypocreomycetidae</taxon>
        <taxon>Glomerellales</taxon>
        <taxon>Plectosphaerellaceae</taxon>
        <taxon>Plectosphaerella</taxon>
    </lineage>
</organism>
<dbReference type="FunFam" id="3.40.50.300:FF:000604">
    <property type="entry name" value="ABC transporter B family member 28"/>
    <property type="match status" value="1"/>
</dbReference>
<dbReference type="GO" id="GO:0005524">
    <property type="term" value="F:ATP binding"/>
    <property type="evidence" value="ECO:0007669"/>
    <property type="project" value="UniProtKB-KW"/>
</dbReference>
<dbReference type="InterPro" id="IPR003439">
    <property type="entry name" value="ABC_transporter-like_ATP-bd"/>
</dbReference>
<dbReference type="SUPFAM" id="SSF90123">
    <property type="entry name" value="ABC transporter transmembrane region"/>
    <property type="match status" value="2"/>
</dbReference>
<dbReference type="InterPro" id="IPR003593">
    <property type="entry name" value="AAA+_ATPase"/>
</dbReference>
<keyword evidence="3 9" id="KW-0812">Transmembrane</keyword>
<dbReference type="GO" id="GO:0016887">
    <property type="term" value="F:ATP hydrolysis activity"/>
    <property type="evidence" value="ECO:0007669"/>
    <property type="project" value="InterPro"/>
</dbReference>
<name>A0A9P8V2Q0_9PEZI</name>
<comment type="caution">
    <text evidence="12">The sequence shown here is derived from an EMBL/GenBank/DDBJ whole genome shotgun (WGS) entry which is preliminary data.</text>
</comment>
<accession>A0A9P8V2Q0</accession>
<dbReference type="PROSITE" id="PS50929">
    <property type="entry name" value="ABC_TM1F"/>
    <property type="match status" value="2"/>
</dbReference>
<dbReference type="SUPFAM" id="SSF52540">
    <property type="entry name" value="P-loop containing nucleoside triphosphate hydrolases"/>
    <property type="match status" value="2"/>
</dbReference>
<feature type="transmembrane region" description="Helical" evidence="9">
    <location>
        <begin position="1043"/>
        <end position="1066"/>
    </location>
</feature>
<feature type="region of interest" description="Disordered" evidence="8">
    <location>
        <begin position="609"/>
        <end position="638"/>
    </location>
</feature>
<dbReference type="EMBL" id="JAGSXJ010000035">
    <property type="protein sequence ID" value="KAH6667096.1"/>
    <property type="molecule type" value="Genomic_DNA"/>
</dbReference>
<keyword evidence="2" id="KW-0813">Transport</keyword>
<dbReference type="GO" id="GO:0090374">
    <property type="term" value="P:oligopeptide export from mitochondrion"/>
    <property type="evidence" value="ECO:0007669"/>
    <property type="project" value="TreeGrafter"/>
</dbReference>
<protein>
    <submittedName>
        <fullName evidence="12">Multidrug resistance protein</fullName>
    </submittedName>
</protein>
<feature type="domain" description="ABC transporter" evidence="10">
    <location>
        <begin position="363"/>
        <end position="602"/>
    </location>
</feature>
<keyword evidence="5" id="KW-0067">ATP-binding</keyword>
<reference evidence="12" key="1">
    <citation type="journal article" date="2021" name="Nat. Commun.">
        <title>Genetic determinants of endophytism in the Arabidopsis root mycobiome.</title>
        <authorList>
            <person name="Mesny F."/>
            <person name="Miyauchi S."/>
            <person name="Thiergart T."/>
            <person name="Pickel B."/>
            <person name="Atanasova L."/>
            <person name="Karlsson M."/>
            <person name="Huettel B."/>
            <person name="Barry K.W."/>
            <person name="Haridas S."/>
            <person name="Chen C."/>
            <person name="Bauer D."/>
            <person name="Andreopoulos W."/>
            <person name="Pangilinan J."/>
            <person name="LaButti K."/>
            <person name="Riley R."/>
            <person name="Lipzen A."/>
            <person name="Clum A."/>
            <person name="Drula E."/>
            <person name="Henrissat B."/>
            <person name="Kohler A."/>
            <person name="Grigoriev I.V."/>
            <person name="Martin F.M."/>
            <person name="Hacquard S."/>
        </authorList>
    </citation>
    <scope>NUCLEOTIDE SEQUENCE</scope>
    <source>
        <strain evidence="12">MPI-SDFR-AT-0117</strain>
    </source>
</reference>
<feature type="domain" description="ABC transmembrane type-1" evidence="11">
    <location>
        <begin position="39"/>
        <end position="326"/>
    </location>
</feature>
<dbReference type="InterPro" id="IPR036640">
    <property type="entry name" value="ABC1_TM_sf"/>
</dbReference>